<feature type="compositionally biased region" description="Acidic residues" evidence="8">
    <location>
        <begin position="678"/>
        <end position="703"/>
    </location>
</feature>
<dbReference type="Proteomes" id="UP000245783">
    <property type="component" value="Unassembled WGS sequence"/>
</dbReference>
<evidence type="ECO:0000256" key="8">
    <source>
        <dbReference type="SAM" id="MobiDB-lite"/>
    </source>
</evidence>
<dbReference type="SUPFAM" id="SSF52113">
    <property type="entry name" value="BRCT domain"/>
    <property type="match status" value="1"/>
</dbReference>
<evidence type="ECO:0000256" key="1">
    <source>
        <dbReference type="ARBA" id="ARBA00004123"/>
    </source>
</evidence>
<dbReference type="Gene3D" id="3.40.50.300">
    <property type="entry name" value="P-loop containing nucleotide triphosphate hydrolases"/>
    <property type="match status" value="1"/>
</dbReference>
<dbReference type="PIRSF" id="PIRSF036578">
    <property type="entry name" value="RFC1"/>
    <property type="match status" value="1"/>
</dbReference>
<dbReference type="PANTHER" id="PTHR23389:SF6">
    <property type="entry name" value="REPLICATION FACTOR C SUBUNIT 1"/>
    <property type="match status" value="1"/>
</dbReference>
<dbReference type="FunFam" id="3.40.50.300:FF:000395">
    <property type="entry name" value="Replication factor C subunit 1"/>
    <property type="match status" value="1"/>
</dbReference>
<feature type="compositionally biased region" description="Basic residues" evidence="8">
    <location>
        <begin position="714"/>
        <end position="726"/>
    </location>
</feature>
<dbReference type="InParanoid" id="A0A316WDS0"/>
<dbReference type="InterPro" id="IPR001357">
    <property type="entry name" value="BRCT_dom"/>
</dbReference>
<dbReference type="FunFam" id="3.40.50.10190:FF:000001">
    <property type="entry name" value="Replication factor C subunit 1"/>
    <property type="match status" value="1"/>
</dbReference>
<dbReference type="SMART" id="SM00382">
    <property type="entry name" value="AAA"/>
    <property type="match status" value="1"/>
</dbReference>
<dbReference type="GO" id="GO:0006271">
    <property type="term" value="P:DNA strand elongation involved in DNA replication"/>
    <property type="evidence" value="ECO:0007669"/>
    <property type="project" value="UniProtKB-ARBA"/>
</dbReference>
<dbReference type="GO" id="GO:0003677">
    <property type="term" value="F:DNA binding"/>
    <property type="evidence" value="ECO:0007669"/>
    <property type="project" value="InterPro"/>
</dbReference>
<feature type="region of interest" description="Disordered" evidence="8">
    <location>
        <begin position="1"/>
        <end position="28"/>
    </location>
</feature>
<evidence type="ECO:0000256" key="2">
    <source>
        <dbReference type="ARBA" id="ARBA00006116"/>
    </source>
</evidence>
<dbReference type="GO" id="GO:0003689">
    <property type="term" value="F:DNA clamp loader activity"/>
    <property type="evidence" value="ECO:0007669"/>
    <property type="project" value="InterPro"/>
</dbReference>
<keyword evidence="11" id="KW-1185">Reference proteome</keyword>
<dbReference type="OrthoDB" id="446168at2759"/>
<dbReference type="InterPro" id="IPR003959">
    <property type="entry name" value="ATPase_AAA_core"/>
</dbReference>
<dbReference type="InterPro" id="IPR047854">
    <property type="entry name" value="RFC_lid"/>
</dbReference>
<dbReference type="Gene3D" id="1.10.8.60">
    <property type="match status" value="1"/>
</dbReference>
<evidence type="ECO:0000256" key="5">
    <source>
        <dbReference type="ARBA" id="ARBA00022741"/>
    </source>
</evidence>
<dbReference type="STRING" id="1522189.A0A316WDS0"/>
<dbReference type="GO" id="GO:0005634">
    <property type="term" value="C:nucleus"/>
    <property type="evidence" value="ECO:0007669"/>
    <property type="project" value="UniProtKB-SubCell"/>
</dbReference>
<evidence type="ECO:0000313" key="10">
    <source>
        <dbReference type="EMBL" id="PWN45963.1"/>
    </source>
</evidence>
<reference evidence="10 11" key="1">
    <citation type="journal article" date="2018" name="Mol. Biol. Evol.">
        <title>Broad Genomic Sampling Reveals a Smut Pathogenic Ancestry of the Fungal Clade Ustilaginomycotina.</title>
        <authorList>
            <person name="Kijpornyongpan T."/>
            <person name="Mondo S.J."/>
            <person name="Barry K."/>
            <person name="Sandor L."/>
            <person name="Lee J."/>
            <person name="Lipzen A."/>
            <person name="Pangilinan J."/>
            <person name="LaButti K."/>
            <person name="Hainaut M."/>
            <person name="Henrissat B."/>
            <person name="Grigoriev I.V."/>
            <person name="Spatafora J.W."/>
            <person name="Aime M.C."/>
        </authorList>
    </citation>
    <scope>NUCLEOTIDE SEQUENCE [LARGE SCALE GENOMIC DNA]</scope>
    <source>
        <strain evidence="10 11">MCA 4658</strain>
    </source>
</reference>
<dbReference type="InterPro" id="IPR027417">
    <property type="entry name" value="P-loop_NTPase"/>
</dbReference>
<evidence type="ECO:0000256" key="4">
    <source>
        <dbReference type="ARBA" id="ARBA00022705"/>
    </source>
</evidence>
<name>A0A316WDS0_9BASI</name>
<sequence>MSRMGIQRRAHSTRANGPAAPGSKAVPQGKPNCLAGLTFVFTGELQSLSREDAQDLARRYGAKVTTGPSSKTSYVVLGEGAGPSKLKAIEKNGLKTLDEDGFLGLIADRGEGEPDKAAIKKQEAEQQKILAAAAELRKEVKKSSGGAPGAAIKGPKEHALWTSRYAPARMKDLVGNGTSIAKIEDWLTNWQASYKADFKKPGKNAIGVFRALLLSGPPGVGKTSAAHLLARKCGYTPMELNASDARSKKLIEASLKDTINNSSLDSWYNGTDKPTSADGVRVTDRTCLIMDEVDGMSGGDRGGVGAINALIRKTKVPILCICNEAKTPKMRPLESTCGQIKFARPDSRQIRSRLLTIAFSEKMKVAPEVMDELIRSAQNDIRLVINMLSTWALSSRTMDFDEGKDLGAANVKPGMHTPFSLYNQVSGQGFFSPTNPANLTQKSEVYFSDHSIMPLMVQTNYINQAPTVASRITNHSEKEWKTMELMTKAAISISDGEVIDAMIHSPQQHWSLMPHHAIASVIRPMSFVYGQSAAKNKMYGPSFPTWLGINSKAQRLSRVAVEIQTKMRLAASGSRFEVREQYLPYFVPRLTQPLVKKGQGGIEEVIEFMDDYYLNPEDREGILELGIGENNMDAVVKPIKTDVKSAFTRRYNSTDHPIAFYKGQNIAKAKKLVGEPAPDVEELEGAEVSDVSDNEMEEVSDNEDLSKNKMIKEKKPKGKGKSGKGK</sequence>
<dbReference type="Pfam" id="PF00533">
    <property type="entry name" value="BRCT"/>
    <property type="match status" value="1"/>
</dbReference>
<dbReference type="CDD" id="cd00009">
    <property type="entry name" value="AAA"/>
    <property type="match status" value="1"/>
</dbReference>
<evidence type="ECO:0000256" key="3">
    <source>
        <dbReference type="ARBA" id="ARBA00020401"/>
    </source>
</evidence>
<dbReference type="FunFam" id="1.10.8.60:FF:000021">
    <property type="entry name" value="Replication factor C subunit 1"/>
    <property type="match status" value="1"/>
</dbReference>
<protein>
    <recommendedName>
        <fullName evidence="3">Replication factor C subunit 1</fullName>
    </recommendedName>
</protein>
<dbReference type="GO" id="GO:0006281">
    <property type="term" value="P:DNA repair"/>
    <property type="evidence" value="ECO:0007669"/>
    <property type="project" value="InterPro"/>
</dbReference>
<keyword evidence="5" id="KW-0547">Nucleotide-binding</keyword>
<dbReference type="Pfam" id="PF25361">
    <property type="entry name" value="AAA_lid_RFC1"/>
    <property type="match status" value="1"/>
</dbReference>
<feature type="region of interest" description="Disordered" evidence="8">
    <location>
        <begin position="676"/>
        <end position="726"/>
    </location>
</feature>
<evidence type="ECO:0000259" key="9">
    <source>
        <dbReference type="PROSITE" id="PS50172"/>
    </source>
</evidence>
<dbReference type="GO" id="GO:0016887">
    <property type="term" value="F:ATP hydrolysis activity"/>
    <property type="evidence" value="ECO:0007669"/>
    <property type="project" value="InterPro"/>
</dbReference>
<dbReference type="GeneID" id="37037228"/>
<dbReference type="GO" id="GO:0005663">
    <property type="term" value="C:DNA replication factor C complex"/>
    <property type="evidence" value="ECO:0007669"/>
    <property type="project" value="InterPro"/>
</dbReference>
<dbReference type="CDD" id="cd18140">
    <property type="entry name" value="HLD_clamp_RFC"/>
    <property type="match status" value="1"/>
</dbReference>
<dbReference type="SMART" id="SM00292">
    <property type="entry name" value="BRCT"/>
    <property type="match status" value="1"/>
</dbReference>
<dbReference type="GO" id="GO:0005524">
    <property type="term" value="F:ATP binding"/>
    <property type="evidence" value="ECO:0007669"/>
    <property type="project" value="UniProtKB-KW"/>
</dbReference>
<keyword evidence="6" id="KW-0067">ATP-binding</keyword>
<dbReference type="InterPro" id="IPR003593">
    <property type="entry name" value="AAA+_ATPase"/>
</dbReference>
<dbReference type="RefSeq" id="XP_025373123.1">
    <property type="nucleotide sequence ID" value="XM_025515358.1"/>
</dbReference>
<evidence type="ECO:0000256" key="6">
    <source>
        <dbReference type="ARBA" id="ARBA00022840"/>
    </source>
</evidence>
<dbReference type="Gene3D" id="3.40.50.10190">
    <property type="entry name" value="BRCT domain"/>
    <property type="match status" value="1"/>
</dbReference>
<dbReference type="EMBL" id="KZ819353">
    <property type="protein sequence ID" value="PWN45963.1"/>
    <property type="molecule type" value="Genomic_DNA"/>
</dbReference>
<dbReference type="PANTHER" id="PTHR23389">
    <property type="entry name" value="CHROMOSOME TRANSMISSION FIDELITY FACTOR 18"/>
    <property type="match status" value="1"/>
</dbReference>
<dbReference type="InterPro" id="IPR013725">
    <property type="entry name" value="DNA_replication_fac_RFC1_C"/>
</dbReference>
<dbReference type="SUPFAM" id="SSF52540">
    <property type="entry name" value="P-loop containing nucleoside triphosphate hydrolases"/>
    <property type="match status" value="1"/>
</dbReference>
<proteinExistence type="inferred from homology"/>
<feature type="compositionally biased region" description="Basic and acidic residues" evidence="8">
    <location>
        <begin position="704"/>
        <end position="713"/>
    </location>
</feature>
<dbReference type="InterPro" id="IPR008921">
    <property type="entry name" value="DNA_pol3_clamp-load_cplx_C"/>
</dbReference>
<dbReference type="AlphaFoldDB" id="A0A316WDS0"/>
<evidence type="ECO:0000313" key="11">
    <source>
        <dbReference type="Proteomes" id="UP000245783"/>
    </source>
</evidence>
<dbReference type="InterPro" id="IPR036420">
    <property type="entry name" value="BRCT_dom_sf"/>
</dbReference>
<dbReference type="PROSITE" id="PS50172">
    <property type="entry name" value="BRCT"/>
    <property type="match status" value="1"/>
</dbReference>
<organism evidence="10 11">
    <name type="scientific">Ceraceosorus guamensis</name>
    <dbReference type="NCBI Taxonomy" id="1522189"/>
    <lineage>
        <taxon>Eukaryota</taxon>
        <taxon>Fungi</taxon>
        <taxon>Dikarya</taxon>
        <taxon>Basidiomycota</taxon>
        <taxon>Ustilaginomycotina</taxon>
        <taxon>Exobasidiomycetes</taxon>
        <taxon>Ceraceosorales</taxon>
        <taxon>Ceraceosoraceae</taxon>
        <taxon>Ceraceosorus</taxon>
    </lineage>
</organism>
<evidence type="ECO:0000256" key="7">
    <source>
        <dbReference type="ARBA" id="ARBA00023242"/>
    </source>
</evidence>
<dbReference type="FunCoup" id="A0A316WDS0">
    <property type="interactions" value="682"/>
</dbReference>
<keyword evidence="7" id="KW-0539">Nucleus</keyword>
<accession>A0A316WDS0</accession>
<dbReference type="Pfam" id="PF00004">
    <property type="entry name" value="AAA"/>
    <property type="match status" value="1"/>
</dbReference>
<dbReference type="Gene3D" id="1.20.272.10">
    <property type="match status" value="1"/>
</dbReference>
<feature type="compositionally biased region" description="Basic residues" evidence="8">
    <location>
        <begin position="1"/>
        <end position="12"/>
    </location>
</feature>
<feature type="domain" description="BRCT" evidence="9">
    <location>
        <begin position="29"/>
        <end position="119"/>
    </location>
</feature>
<comment type="similarity">
    <text evidence="2">Belongs to the activator 1 large subunit family.</text>
</comment>
<dbReference type="SUPFAM" id="SSF48019">
    <property type="entry name" value="post-AAA+ oligomerization domain-like"/>
    <property type="match status" value="1"/>
</dbReference>
<comment type="subcellular location">
    <subcellularLocation>
        <location evidence="1">Nucleus</location>
    </subcellularLocation>
</comment>
<dbReference type="Pfam" id="PF08519">
    <property type="entry name" value="RFC1"/>
    <property type="match status" value="1"/>
</dbReference>
<gene>
    <name evidence="10" type="ORF">IE81DRAFT_333181</name>
</gene>
<keyword evidence="4" id="KW-0235">DNA replication</keyword>
<dbReference type="InterPro" id="IPR012178">
    <property type="entry name" value="RFC1"/>
</dbReference>